<dbReference type="RefSeq" id="WP_265045992.1">
    <property type="nucleotide sequence ID" value="NZ_CP100390.1"/>
</dbReference>
<accession>A0ABY6MXH1</accession>
<sequence length="106" mass="12167">MEFSGCISFDGKILIQVCVLNVIFTNWSKLPKMIIFDVEASGLSDDSYPIEVAWQDSNDPECFDSFLINPNETWKHWDDYAEIDNALMTLENDISKFLITIHGISR</sequence>
<dbReference type="EMBL" id="CP100390">
    <property type="protein sequence ID" value="UZE94500.1"/>
    <property type="molecule type" value="Genomic_DNA"/>
</dbReference>
<evidence type="ECO:0008006" key="3">
    <source>
        <dbReference type="Google" id="ProtNLM"/>
    </source>
</evidence>
<gene>
    <name evidence="1" type="ORF">NKI27_10400</name>
</gene>
<name>A0ABY6MXH1_9ALTE</name>
<evidence type="ECO:0000313" key="2">
    <source>
        <dbReference type="Proteomes" id="UP001163739"/>
    </source>
</evidence>
<dbReference type="Proteomes" id="UP001163739">
    <property type="component" value="Chromosome"/>
</dbReference>
<reference evidence="1" key="1">
    <citation type="submission" date="2022-06" db="EMBL/GenBank/DDBJ databases">
        <title>Alkalimarinus sp. nov., isolated from gut of a Alitta virens.</title>
        <authorList>
            <person name="Yang A.I."/>
            <person name="Shin N.-R."/>
        </authorList>
    </citation>
    <scope>NUCLEOTIDE SEQUENCE</scope>
    <source>
        <strain evidence="1">A2M4</strain>
    </source>
</reference>
<evidence type="ECO:0000313" key="1">
    <source>
        <dbReference type="EMBL" id="UZE94500.1"/>
    </source>
</evidence>
<proteinExistence type="predicted"/>
<keyword evidence="2" id="KW-1185">Reference proteome</keyword>
<protein>
    <recommendedName>
        <fullName evidence="3">Exonuclease domain-containing protein</fullName>
    </recommendedName>
</protein>
<organism evidence="1 2">
    <name type="scientific">Alkalimarinus alittae</name>
    <dbReference type="NCBI Taxonomy" id="2961619"/>
    <lineage>
        <taxon>Bacteria</taxon>
        <taxon>Pseudomonadati</taxon>
        <taxon>Pseudomonadota</taxon>
        <taxon>Gammaproteobacteria</taxon>
        <taxon>Alteromonadales</taxon>
        <taxon>Alteromonadaceae</taxon>
        <taxon>Alkalimarinus</taxon>
    </lineage>
</organism>